<keyword evidence="4" id="KW-1185">Reference proteome</keyword>
<evidence type="ECO:0000313" key="3">
    <source>
        <dbReference type="EMBL" id="CAD6446234.1"/>
    </source>
</evidence>
<keyword evidence="2" id="KW-0472">Membrane</keyword>
<dbReference type="OrthoDB" id="3559198at2759"/>
<feature type="transmembrane region" description="Helical" evidence="2">
    <location>
        <begin position="12"/>
        <end position="31"/>
    </location>
</feature>
<dbReference type="EMBL" id="CAJHIA010000017">
    <property type="protein sequence ID" value="CAD6446234.1"/>
    <property type="molecule type" value="Genomic_DNA"/>
</dbReference>
<dbReference type="Proteomes" id="UP000624404">
    <property type="component" value="Unassembled WGS sequence"/>
</dbReference>
<keyword evidence="2" id="KW-1133">Transmembrane helix</keyword>
<feature type="compositionally biased region" description="Basic and acidic residues" evidence="1">
    <location>
        <begin position="159"/>
        <end position="168"/>
    </location>
</feature>
<sequence length="168" mass="18773">MFLVLNISGLLIYMLEISSVLNTLVGIYFTMTQTVEKPIKQGSAACHHHQQHHHEDTNTSVTSRSTPPSDQSQALKKKKNSSARHRHHCQYRHGYSSTSTSISTSATSRSTIPSDQSSNLGTLFDKVSQDQLLAGIGSWTEGYDNTYGKDYPQEVDLNNNDKQEEKEN</sequence>
<evidence type="ECO:0000256" key="2">
    <source>
        <dbReference type="SAM" id="Phobius"/>
    </source>
</evidence>
<feature type="compositionally biased region" description="Polar residues" evidence="1">
    <location>
        <begin position="58"/>
        <end position="74"/>
    </location>
</feature>
<reference evidence="3" key="1">
    <citation type="submission" date="2020-10" db="EMBL/GenBank/DDBJ databases">
        <authorList>
            <person name="Kusch S."/>
        </authorList>
    </citation>
    <scope>NUCLEOTIDE SEQUENCE</scope>
    <source>
        <strain evidence="3">SwB9</strain>
    </source>
</reference>
<keyword evidence="2" id="KW-0812">Transmembrane</keyword>
<feature type="region of interest" description="Disordered" evidence="1">
    <location>
        <begin position="141"/>
        <end position="168"/>
    </location>
</feature>
<comment type="caution">
    <text evidence="3">The sequence shown here is derived from an EMBL/GenBank/DDBJ whole genome shotgun (WGS) entry which is preliminary data.</text>
</comment>
<organism evidence="3 4">
    <name type="scientific">Sclerotinia trifoliorum</name>
    <dbReference type="NCBI Taxonomy" id="28548"/>
    <lineage>
        <taxon>Eukaryota</taxon>
        <taxon>Fungi</taxon>
        <taxon>Dikarya</taxon>
        <taxon>Ascomycota</taxon>
        <taxon>Pezizomycotina</taxon>
        <taxon>Leotiomycetes</taxon>
        <taxon>Helotiales</taxon>
        <taxon>Sclerotiniaceae</taxon>
        <taxon>Sclerotinia</taxon>
    </lineage>
</organism>
<name>A0A8H2VWM1_9HELO</name>
<proteinExistence type="predicted"/>
<gene>
    <name evidence="3" type="ORF">SCLTRI_LOCUS5942</name>
</gene>
<evidence type="ECO:0000313" key="4">
    <source>
        <dbReference type="Proteomes" id="UP000624404"/>
    </source>
</evidence>
<feature type="compositionally biased region" description="Basic residues" evidence="1">
    <location>
        <begin position="75"/>
        <end position="91"/>
    </location>
</feature>
<accession>A0A8H2VWM1</accession>
<evidence type="ECO:0000256" key="1">
    <source>
        <dbReference type="SAM" id="MobiDB-lite"/>
    </source>
</evidence>
<feature type="compositionally biased region" description="Low complexity" evidence="1">
    <location>
        <begin position="96"/>
        <end position="114"/>
    </location>
</feature>
<feature type="region of interest" description="Disordered" evidence="1">
    <location>
        <begin position="40"/>
        <end position="118"/>
    </location>
</feature>
<dbReference type="AlphaFoldDB" id="A0A8H2VWM1"/>
<protein>
    <submittedName>
        <fullName evidence="3">7121a2f1-7d90-436b-aee4-dd523a3d3a3f</fullName>
    </submittedName>
</protein>